<reference evidence="2" key="1">
    <citation type="submission" date="2021-03" db="EMBL/GenBank/DDBJ databases">
        <title>Draft genome sequence of rust myrtle Austropuccinia psidii MF-1, a brazilian biotype.</title>
        <authorList>
            <person name="Quecine M.C."/>
            <person name="Pachon D.M.R."/>
            <person name="Bonatelli M.L."/>
            <person name="Correr F.H."/>
            <person name="Franceschini L.M."/>
            <person name="Leite T.F."/>
            <person name="Margarido G.R.A."/>
            <person name="Almeida C.A."/>
            <person name="Ferrarezi J.A."/>
            <person name="Labate C.A."/>
        </authorList>
    </citation>
    <scope>NUCLEOTIDE SEQUENCE</scope>
    <source>
        <strain evidence="2">MF-1</strain>
    </source>
</reference>
<accession>A0A9Q3PMA6</accession>
<protein>
    <submittedName>
        <fullName evidence="2">Uncharacterized protein</fullName>
    </submittedName>
</protein>
<evidence type="ECO:0000313" key="2">
    <source>
        <dbReference type="EMBL" id="MBW0567093.1"/>
    </source>
</evidence>
<dbReference type="EMBL" id="AVOT02080197">
    <property type="protein sequence ID" value="MBW0567093.1"/>
    <property type="molecule type" value="Genomic_DNA"/>
</dbReference>
<evidence type="ECO:0000256" key="1">
    <source>
        <dbReference type="SAM" id="MobiDB-lite"/>
    </source>
</evidence>
<proteinExistence type="predicted"/>
<gene>
    <name evidence="2" type="ORF">O181_106808</name>
</gene>
<name>A0A9Q3PMA6_9BASI</name>
<dbReference type="AlphaFoldDB" id="A0A9Q3PMA6"/>
<sequence length="144" mass="16087">MGSLGHLDPLQPYSLQAVIHKPQSLGPKPQVGAPDPKMAPNIISPKNGNKDPRTQNSSRTMHWPLANLGLWQSPEEIKSSSARFPLHSGEGLLSTNVLHTMDLIMVHIRYNIPLCTYFSQQSNGDCFRTRLGHHKQSLKVHHPF</sequence>
<keyword evidence="3" id="KW-1185">Reference proteome</keyword>
<evidence type="ECO:0000313" key="3">
    <source>
        <dbReference type="Proteomes" id="UP000765509"/>
    </source>
</evidence>
<dbReference type="Proteomes" id="UP000765509">
    <property type="component" value="Unassembled WGS sequence"/>
</dbReference>
<organism evidence="2 3">
    <name type="scientific">Austropuccinia psidii MF-1</name>
    <dbReference type="NCBI Taxonomy" id="1389203"/>
    <lineage>
        <taxon>Eukaryota</taxon>
        <taxon>Fungi</taxon>
        <taxon>Dikarya</taxon>
        <taxon>Basidiomycota</taxon>
        <taxon>Pucciniomycotina</taxon>
        <taxon>Pucciniomycetes</taxon>
        <taxon>Pucciniales</taxon>
        <taxon>Sphaerophragmiaceae</taxon>
        <taxon>Austropuccinia</taxon>
    </lineage>
</organism>
<comment type="caution">
    <text evidence="2">The sequence shown here is derived from an EMBL/GenBank/DDBJ whole genome shotgun (WGS) entry which is preliminary data.</text>
</comment>
<feature type="region of interest" description="Disordered" evidence="1">
    <location>
        <begin position="23"/>
        <end position="59"/>
    </location>
</feature>